<dbReference type="RefSeq" id="WP_041069838.1">
    <property type="nucleotide sequence ID" value="NZ_AP010872.1"/>
</dbReference>
<keyword evidence="1" id="KW-0812">Transmembrane</keyword>
<keyword evidence="3" id="KW-1185">Reference proteome</keyword>
<proteinExistence type="predicted"/>
<evidence type="ECO:0000256" key="1">
    <source>
        <dbReference type="SAM" id="Phobius"/>
    </source>
</evidence>
<feature type="transmembrane region" description="Helical" evidence="1">
    <location>
        <begin position="27"/>
        <end position="48"/>
    </location>
</feature>
<dbReference type="Proteomes" id="UP000061704">
    <property type="component" value="Chromosome"/>
</dbReference>
<keyword evidence="2" id="KW-0131">Cell cycle</keyword>
<evidence type="ECO:0000313" key="2">
    <source>
        <dbReference type="EMBL" id="BAH83437.1"/>
    </source>
</evidence>
<dbReference type="STRING" id="476281.ICMP_602"/>
<keyword evidence="1" id="KW-1133">Transmembrane helix</keyword>
<dbReference type="HOGENOM" id="CLU_1567834_0_0_6"/>
<dbReference type="EMBL" id="AP010872">
    <property type="protein sequence ID" value="BAH83437.1"/>
    <property type="molecule type" value="Genomic_DNA"/>
</dbReference>
<keyword evidence="2" id="KW-0132">Cell division</keyword>
<gene>
    <name evidence="2" type="primary">ftsN</name>
    <name evidence="2" type="ORF">ICMP_602</name>
</gene>
<organism evidence="2 3">
    <name type="scientific">Candidatus Ishikawaella capsulata Mpkobe</name>
    <dbReference type="NCBI Taxonomy" id="476281"/>
    <lineage>
        <taxon>Bacteria</taxon>
        <taxon>Pseudomonadati</taxon>
        <taxon>Pseudomonadota</taxon>
        <taxon>Gammaproteobacteria</taxon>
        <taxon>Enterobacterales</taxon>
        <taxon>Enterobacteriaceae</taxon>
        <taxon>Candidatus Ishikawella</taxon>
    </lineage>
</organism>
<name>C5WDN1_9ENTR</name>
<dbReference type="KEGG" id="icp:ICMP_602"/>
<dbReference type="GO" id="GO:0051301">
    <property type="term" value="P:cell division"/>
    <property type="evidence" value="ECO:0007669"/>
    <property type="project" value="UniProtKB-KW"/>
</dbReference>
<keyword evidence="1" id="KW-0472">Membrane</keyword>
<dbReference type="AlphaFoldDB" id="C5WDN1"/>
<evidence type="ECO:0000313" key="3">
    <source>
        <dbReference type="Proteomes" id="UP000061704"/>
    </source>
</evidence>
<protein>
    <submittedName>
        <fullName evidence="2">Essential cell division protein</fullName>
    </submittedName>
</protein>
<accession>C5WDN1</accession>
<sequence>MINKDYINSQQIKKVYRRNKSTNDINVVLYCVITIFFIVSIKYCFYIYNKENGILLVDPIVKSISDNLPAKPKEKWKYVQGLQENIVNIKIPKIIYCDNAMHNKSRNQISLTKQQLQFLKEIQIDESQKPVILNKVLWNGQKIKPKFSKYAKVIKENMPKSTLKININSS</sequence>
<reference evidence="2 3" key="1">
    <citation type="journal article" date="2011" name="Genome Biol. Evol.">
        <title>Reductive evolution of bacterial genome in insect gut environment.</title>
        <authorList>
            <person name="Nikoh N."/>
            <person name="Hosokawa T."/>
            <person name="Ohshima K."/>
            <person name="Hattori M."/>
            <person name="Fukatsu T."/>
        </authorList>
    </citation>
    <scope>NUCLEOTIDE SEQUENCE [LARGE SCALE GENOMIC DNA]</scope>
    <source>
        <strain evidence="2 3">Mpkobe</strain>
    </source>
</reference>
<dbReference type="OrthoDB" id="8558195at2"/>